<comment type="caution">
    <text evidence="2">The sequence shown here is derived from an EMBL/GenBank/DDBJ whole genome shotgun (WGS) entry which is preliminary data.</text>
</comment>
<dbReference type="Proteomes" id="UP001338309">
    <property type="component" value="Unassembled WGS sequence"/>
</dbReference>
<accession>A0ABQ6PTU7</accession>
<dbReference type="InterPro" id="IPR050708">
    <property type="entry name" value="T6SS_VgrG/RHS"/>
</dbReference>
<reference evidence="2 3" key="1">
    <citation type="submission" date="2023-08" db="EMBL/GenBank/DDBJ databases">
        <title>Draft genome sequence of Algoriphagus confluentis.</title>
        <authorList>
            <person name="Takatani N."/>
            <person name="Hosokawa M."/>
            <person name="Sawabe T."/>
        </authorList>
    </citation>
    <scope>NUCLEOTIDE SEQUENCE [LARGE SCALE GENOMIC DNA]</scope>
    <source>
        <strain evidence="2 3">NBRC 111222</strain>
    </source>
</reference>
<evidence type="ECO:0000313" key="2">
    <source>
        <dbReference type="EMBL" id="GMQ30623.1"/>
    </source>
</evidence>
<gene>
    <name evidence="2" type="ORF">Aconfl_32660</name>
</gene>
<proteinExistence type="predicted"/>
<dbReference type="NCBIfam" id="TIGR03696">
    <property type="entry name" value="Rhs_assc_core"/>
    <property type="match status" value="1"/>
</dbReference>
<dbReference type="EMBL" id="BTPD01000011">
    <property type="protein sequence ID" value="GMQ30623.1"/>
    <property type="molecule type" value="Genomic_DNA"/>
</dbReference>
<dbReference type="PANTHER" id="PTHR32305">
    <property type="match status" value="1"/>
</dbReference>
<sequence>MNWYDYGARLYDPAIGRWFVVDPMAEQMRRHSPYNYAFNNPLRFIDPDGMAPIQPNGGMTYDGYVDVDENGNVHASGNGGGKDKQKQNQERARQQQEWRNQVNNDIRRKAGLRINENLVSGMEAAGLSLPKVVVNGNIERPKNGYTTSFSFGFAFVAGMSIEFGTVTDSFGESSKYYSVSGNFGFGLELGANTSEIIPTQKNLPFRLSDYQGVGSQLDIGAFFTSESRSGGHTRGYLNSSMGEIYKERSIGLGIPYIPISFKIGNAGLIYKINRTNLMK</sequence>
<dbReference type="Gene3D" id="2.180.10.10">
    <property type="entry name" value="RHS repeat-associated core"/>
    <property type="match status" value="1"/>
</dbReference>
<evidence type="ECO:0000256" key="1">
    <source>
        <dbReference type="SAM" id="MobiDB-lite"/>
    </source>
</evidence>
<dbReference type="PANTHER" id="PTHR32305:SF15">
    <property type="entry name" value="PROTEIN RHSA-RELATED"/>
    <property type="match status" value="1"/>
</dbReference>
<organism evidence="2 3">
    <name type="scientific">Algoriphagus confluentis</name>
    <dbReference type="NCBI Taxonomy" id="1697556"/>
    <lineage>
        <taxon>Bacteria</taxon>
        <taxon>Pseudomonadati</taxon>
        <taxon>Bacteroidota</taxon>
        <taxon>Cytophagia</taxon>
        <taxon>Cytophagales</taxon>
        <taxon>Cyclobacteriaceae</taxon>
        <taxon>Algoriphagus</taxon>
    </lineage>
</organism>
<evidence type="ECO:0008006" key="4">
    <source>
        <dbReference type="Google" id="ProtNLM"/>
    </source>
</evidence>
<protein>
    <recommendedName>
        <fullName evidence="4">RHS repeat-associated core domain-containing protein</fullName>
    </recommendedName>
</protein>
<feature type="region of interest" description="Disordered" evidence="1">
    <location>
        <begin position="70"/>
        <end position="99"/>
    </location>
</feature>
<keyword evidence="3" id="KW-1185">Reference proteome</keyword>
<feature type="compositionally biased region" description="Basic and acidic residues" evidence="1">
    <location>
        <begin position="81"/>
        <end position="96"/>
    </location>
</feature>
<dbReference type="InterPro" id="IPR022385">
    <property type="entry name" value="Rhs_assc_core"/>
</dbReference>
<evidence type="ECO:0000313" key="3">
    <source>
        <dbReference type="Proteomes" id="UP001338309"/>
    </source>
</evidence>
<name>A0ABQ6PTU7_9BACT</name>